<dbReference type="GeneID" id="78297359"/>
<evidence type="ECO:0000313" key="17">
    <source>
        <dbReference type="EMBL" id="PVY30466.1"/>
    </source>
</evidence>
<evidence type="ECO:0000256" key="15">
    <source>
        <dbReference type="PROSITE-ProRule" id="PRU00409"/>
    </source>
</evidence>
<dbReference type="GO" id="GO:0004637">
    <property type="term" value="F:phosphoribosylamine-glycine ligase activity"/>
    <property type="evidence" value="ECO:0007669"/>
    <property type="project" value="UniProtKB-UniRule"/>
</dbReference>
<dbReference type="Pfam" id="PF02844">
    <property type="entry name" value="GARS_N"/>
    <property type="match status" value="1"/>
</dbReference>
<dbReference type="EC" id="6.3.4.13" evidence="4 14"/>
<dbReference type="Proteomes" id="UP000245959">
    <property type="component" value="Unassembled WGS sequence"/>
</dbReference>
<dbReference type="InterPro" id="IPR013815">
    <property type="entry name" value="ATP_grasp_subdomain_1"/>
</dbReference>
<evidence type="ECO:0000313" key="18">
    <source>
        <dbReference type="Proteomes" id="UP000245959"/>
    </source>
</evidence>
<dbReference type="HAMAP" id="MF_00138">
    <property type="entry name" value="GARS"/>
    <property type="match status" value="1"/>
</dbReference>
<dbReference type="PROSITE" id="PS00184">
    <property type="entry name" value="GARS"/>
    <property type="match status" value="1"/>
</dbReference>
<comment type="cofactor">
    <cofactor evidence="1">
        <name>Mn(2+)</name>
        <dbReference type="ChEBI" id="CHEBI:29035"/>
    </cofactor>
</comment>
<dbReference type="GO" id="GO:0006189">
    <property type="term" value="P:'de novo' IMP biosynthetic process"/>
    <property type="evidence" value="ECO:0007669"/>
    <property type="project" value="UniProtKB-UniRule"/>
</dbReference>
<accession>A0A2U1A9W4</accession>
<feature type="domain" description="ATP-grasp" evidence="16">
    <location>
        <begin position="107"/>
        <end position="316"/>
    </location>
</feature>
<evidence type="ECO:0000256" key="1">
    <source>
        <dbReference type="ARBA" id="ARBA00001936"/>
    </source>
</evidence>
<evidence type="ECO:0000256" key="14">
    <source>
        <dbReference type="HAMAP-Rule" id="MF_00138"/>
    </source>
</evidence>
<dbReference type="Gene3D" id="3.90.600.10">
    <property type="entry name" value="Phosphoribosylglycinamide synthetase, C-terminal domain"/>
    <property type="match status" value="1"/>
</dbReference>
<keyword evidence="7 15" id="KW-0547">Nucleotide-binding</keyword>
<evidence type="ECO:0000259" key="16">
    <source>
        <dbReference type="PROSITE" id="PS50975"/>
    </source>
</evidence>
<dbReference type="InterPro" id="IPR020561">
    <property type="entry name" value="PRibGlycinamid_synth_ATP-grasp"/>
</dbReference>
<sequence>MKVLVVGSGGREHALVWQLKRSPEVEKVYCAPGNAGIAADAECVAIQVDELEKLAEFAASNGIGLTVVGPEAPLCDGIVDVFRRHGLLVFGPDKRAAQLEGSKDFAKAFMVKYGIPTAKAATFTAEAPAADYIRGEFAAGAKGIVIKADGLAAGKGVLVADKEADALEFLHGCFDGMFGAAGAKVLIEECLVGEEASILALTDGNTIVPLVSSQDHKRVFDNDMGPNTGGMGAYSPAPVVSDEVWKKIDAEILKPFLAGIRAEKLDFHGVIFVGVMVCDGQPKVLEFNVRFGDPEIQPVMRRFDGDWFDVLKKTAEGRLADAKLVWSEDPAVSVVLASGGYPGKYQKGFPISGLEDAAATGAVVFHAGTAFKDGAIVNAGGRVLGVSARGKSIAEAIEKAYGAVDKIRFEGGFCRRDIGAKALKYNK</sequence>
<dbReference type="InterPro" id="IPR020560">
    <property type="entry name" value="PRibGlycinamide_synth_C-dom"/>
</dbReference>
<evidence type="ECO:0000256" key="13">
    <source>
        <dbReference type="ARBA" id="ARBA00042864"/>
    </source>
</evidence>
<comment type="catalytic activity">
    <reaction evidence="14">
        <text>5-phospho-beta-D-ribosylamine + glycine + ATP = N(1)-(5-phospho-beta-D-ribosyl)glycinamide + ADP + phosphate + H(+)</text>
        <dbReference type="Rhea" id="RHEA:17453"/>
        <dbReference type="ChEBI" id="CHEBI:15378"/>
        <dbReference type="ChEBI" id="CHEBI:30616"/>
        <dbReference type="ChEBI" id="CHEBI:43474"/>
        <dbReference type="ChEBI" id="CHEBI:57305"/>
        <dbReference type="ChEBI" id="CHEBI:58681"/>
        <dbReference type="ChEBI" id="CHEBI:143788"/>
        <dbReference type="ChEBI" id="CHEBI:456216"/>
        <dbReference type="EC" id="6.3.4.13"/>
    </reaction>
</comment>
<dbReference type="InterPro" id="IPR037123">
    <property type="entry name" value="PRibGlycinamide_synth_C_sf"/>
</dbReference>
<dbReference type="SUPFAM" id="SSF52440">
    <property type="entry name" value="PreATP-grasp domain"/>
    <property type="match status" value="1"/>
</dbReference>
<dbReference type="SUPFAM" id="SSF51246">
    <property type="entry name" value="Rudiment single hybrid motif"/>
    <property type="match status" value="1"/>
</dbReference>
<evidence type="ECO:0000256" key="6">
    <source>
        <dbReference type="ARBA" id="ARBA00022723"/>
    </source>
</evidence>
<keyword evidence="6" id="KW-0479">Metal-binding</keyword>
<comment type="cofactor">
    <cofactor evidence="2">
        <name>Mg(2+)</name>
        <dbReference type="ChEBI" id="CHEBI:18420"/>
    </cofactor>
</comment>
<evidence type="ECO:0000256" key="11">
    <source>
        <dbReference type="ARBA" id="ARBA00038345"/>
    </source>
</evidence>
<dbReference type="InterPro" id="IPR016185">
    <property type="entry name" value="PreATP-grasp_dom_sf"/>
</dbReference>
<proteinExistence type="inferred from homology"/>
<dbReference type="InterPro" id="IPR020562">
    <property type="entry name" value="PRibGlycinamide_synth_N"/>
</dbReference>
<evidence type="ECO:0000256" key="5">
    <source>
        <dbReference type="ARBA" id="ARBA00022598"/>
    </source>
</evidence>
<comment type="caution">
    <text evidence="17">The sequence shown here is derived from an EMBL/GenBank/DDBJ whole genome shotgun (WGS) entry which is preliminary data.</text>
</comment>
<dbReference type="InterPro" id="IPR000115">
    <property type="entry name" value="PRibGlycinamide_synth"/>
</dbReference>
<dbReference type="InterPro" id="IPR011761">
    <property type="entry name" value="ATP-grasp"/>
</dbReference>
<keyword evidence="10" id="KW-0464">Manganese</keyword>
<dbReference type="UniPathway" id="UPA00074">
    <property type="reaction ID" value="UER00125"/>
</dbReference>
<name>A0A2U1A9W4_9BACT</name>
<dbReference type="Pfam" id="PF01071">
    <property type="entry name" value="GARS_A"/>
    <property type="match status" value="1"/>
</dbReference>
<evidence type="ECO:0000256" key="3">
    <source>
        <dbReference type="ARBA" id="ARBA00005174"/>
    </source>
</evidence>
<organism evidence="17 18">
    <name type="scientific">Victivallis vadensis</name>
    <dbReference type="NCBI Taxonomy" id="172901"/>
    <lineage>
        <taxon>Bacteria</taxon>
        <taxon>Pseudomonadati</taxon>
        <taxon>Lentisphaerota</taxon>
        <taxon>Lentisphaeria</taxon>
        <taxon>Victivallales</taxon>
        <taxon>Victivallaceae</taxon>
        <taxon>Victivallis</taxon>
    </lineage>
</organism>
<dbReference type="Gene3D" id="3.30.1490.20">
    <property type="entry name" value="ATP-grasp fold, A domain"/>
    <property type="match status" value="1"/>
</dbReference>
<dbReference type="PROSITE" id="PS50975">
    <property type="entry name" value="ATP_GRASP"/>
    <property type="match status" value="1"/>
</dbReference>
<keyword evidence="5 14" id="KW-0436">Ligase</keyword>
<protein>
    <recommendedName>
        <fullName evidence="4 14">Phosphoribosylamine--glycine ligase</fullName>
        <ecNumber evidence="4 14">6.3.4.13</ecNumber>
    </recommendedName>
    <alternativeName>
        <fullName evidence="14">GARS</fullName>
    </alternativeName>
    <alternativeName>
        <fullName evidence="12 14">Glycinamide ribonucleotide synthetase</fullName>
    </alternativeName>
    <alternativeName>
        <fullName evidence="13 14">Phosphoribosylglycinamide synthetase</fullName>
    </alternativeName>
</protein>
<evidence type="ECO:0000256" key="4">
    <source>
        <dbReference type="ARBA" id="ARBA00013255"/>
    </source>
</evidence>
<dbReference type="GO" id="GO:0005524">
    <property type="term" value="F:ATP binding"/>
    <property type="evidence" value="ECO:0007669"/>
    <property type="project" value="UniProtKB-UniRule"/>
</dbReference>
<dbReference type="Pfam" id="PF02843">
    <property type="entry name" value="GARS_C"/>
    <property type="match status" value="1"/>
</dbReference>
<comment type="pathway">
    <text evidence="3 14">Purine metabolism; IMP biosynthesis via de novo pathway; N(1)-(5-phospho-D-ribosyl)glycinamide from 5-phospho-alpha-D-ribose 1-diphosphate: step 2/2.</text>
</comment>
<evidence type="ECO:0000256" key="7">
    <source>
        <dbReference type="ARBA" id="ARBA00022741"/>
    </source>
</evidence>
<keyword evidence="18" id="KW-1185">Reference proteome</keyword>
<dbReference type="Gene3D" id="3.30.470.20">
    <property type="entry name" value="ATP-grasp fold, B domain"/>
    <property type="match status" value="1"/>
</dbReference>
<reference evidence="17 18" key="1">
    <citation type="submission" date="2018-04" db="EMBL/GenBank/DDBJ databases">
        <title>Genomic Encyclopedia of Type Strains, Phase IV (KMG-IV): sequencing the most valuable type-strain genomes for metagenomic binning, comparative biology and taxonomic classification.</title>
        <authorList>
            <person name="Goeker M."/>
        </authorList>
    </citation>
    <scope>NUCLEOTIDE SEQUENCE [LARGE SCALE GENOMIC DNA]</scope>
    <source>
        <strain evidence="17 18">DSM 14823</strain>
    </source>
</reference>
<evidence type="ECO:0000256" key="9">
    <source>
        <dbReference type="ARBA" id="ARBA00022840"/>
    </source>
</evidence>
<dbReference type="SUPFAM" id="SSF56059">
    <property type="entry name" value="Glutathione synthetase ATP-binding domain-like"/>
    <property type="match status" value="1"/>
</dbReference>
<evidence type="ECO:0000256" key="10">
    <source>
        <dbReference type="ARBA" id="ARBA00023211"/>
    </source>
</evidence>
<comment type="similarity">
    <text evidence="11 14">Belongs to the GARS family.</text>
</comment>
<dbReference type="InterPro" id="IPR020559">
    <property type="entry name" value="PRibGlycinamide_synth_CS"/>
</dbReference>
<dbReference type="OrthoDB" id="9807240at2"/>
<dbReference type="GO" id="GO:0046872">
    <property type="term" value="F:metal ion binding"/>
    <property type="evidence" value="ECO:0007669"/>
    <property type="project" value="UniProtKB-KW"/>
</dbReference>
<dbReference type="PANTHER" id="PTHR43472">
    <property type="entry name" value="PHOSPHORIBOSYLAMINE--GLYCINE LIGASE"/>
    <property type="match status" value="1"/>
</dbReference>
<dbReference type="RefSeq" id="WP_116886098.1">
    <property type="nucleotide sequence ID" value="NZ_CABMMC010000134.1"/>
</dbReference>
<dbReference type="FunFam" id="3.40.50.20:FF:000006">
    <property type="entry name" value="Phosphoribosylamine--glycine ligase, chloroplastic"/>
    <property type="match status" value="1"/>
</dbReference>
<dbReference type="EMBL" id="QEKH01000064">
    <property type="protein sequence ID" value="PVY30466.1"/>
    <property type="molecule type" value="Genomic_DNA"/>
</dbReference>
<dbReference type="PANTHER" id="PTHR43472:SF1">
    <property type="entry name" value="PHOSPHORIBOSYLAMINE--GLYCINE LIGASE, CHLOROPLASTIC"/>
    <property type="match status" value="1"/>
</dbReference>
<dbReference type="FunFam" id="3.90.600.10:FF:000001">
    <property type="entry name" value="Trifunctional purine biosynthetic protein adenosine-3"/>
    <property type="match status" value="1"/>
</dbReference>
<keyword evidence="8 14" id="KW-0658">Purine biosynthesis</keyword>
<keyword evidence="9 15" id="KW-0067">ATP-binding</keyword>
<evidence type="ECO:0000256" key="12">
    <source>
        <dbReference type="ARBA" id="ARBA00042242"/>
    </source>
</evidence>
<dbReference type="InterPro" id="IPR011054">
    <property type="entry name" value="Rudment_hybrid_motif"/>
</dbReference>
<dbReference type="SMART" id="SM01210">
    <property type="entry name" value="GARS_C"/>
    <property type="match status" value="1"/>
</dbReference>
<dbReference type="NCBIfam" id="TIGR00877">
    <property type="entry name" value="purD"/>
    <property type="match status" value="1"/>
</dbReference>
<evidence type="ECO:0000256" key="8">
    <source>
        <dbReference type="ARBA" id="ARBA00022755"/>
    </source>
</evidence>
<evidence type="ECO:0000256" key="2">
    <source>
        <dbReference type="ARBA" id="ARBA00001946"/>
    </source>
</evidence>
<dbReference type="GO" id="GO:0009113">
    <property type="term" value="P:purine nucleobase biosynthetic process"/>
    <property type="evidence" value="ECO:0007669"/>
    <property type="project" value="InterPro"/>
</dbReference>
<dbReference type="Gene3D" id="3.40.50.20">
    <property type="match status" value="1"/>
</dbReference>
<gene>
    <name evidence="14" type="primary">purD</name>
    <name evidence="17" type="ORF">C8D82_1646</name>
</gene>
<dbReference type="SMART" id="SM01209">
    <property type="entry name" value="GARS_A"/>
    <property type="match status" value="1"/>
</dbReference>
<dbReference type="AlphaFoldDB" id="A0A2U1A9W4"/>